<feature type="transmembrane region" description="Helical" evidence="7">
    <location>
        <begin position="20"/>
        <end position="40"/>
    </location>
</feature>
<reference evidence="8 9" key="1">
    <citation type="submission" date="2016-06" db="EMBL/GenBank/DDBJ databases">
        <authorList>
            <person name="Kjaerup R.B."/>
            <person name="Dalgaard T.S."/>
            <person name="Juul-Madsen H.R."/>
        </authorList>
    </citation>
    <scope>NUCLEOTIDE SEQUENCE [LARGE SCALE GENOMIC DNA]</scope>
    <source>
        <strain evidence="8 9">1S159</strain>
    </source>
</reference>
<dbReference type="SUPFAM" id="SSF81345">
    <property type="entry name" value="ABC transporter involved in vitamin B12 uptake, BtuC"/>
    <property type="match status" value="1"/>
</dbReference>
<evidence type="ECO:0000256" key="3">
    <source>
        <dbReference type="ARBA" id="ARBA00022692"/>
    </source>
</evidence>
<evidence type="ECO:0000313" key="9">
    <source>
        <dbReference type="Proteomes" id="UP000093523"/>
    </source>
</evidence>
<accession>A0A1B9NUH5</accession>
<dbReference type="STRING" id="688.A6E04_18810"/>
<dbReference type="InterPro" id="IPR037294">
    <property type="entry name" value="ABC_BtuC-like"/>
</dbReference>
<feature type="transmembrane region" description="Helical" evidence="7">
    <location>
        <begin position="141"/>
        <end position="160"/>
    </location>
</feature>
<proteinExistence type="inferred from homology"/>
<organism evidence="8 9">
    <name type="scientific">Aliivibrio logei</name>
    <name type="common">Vibrio logei</name>
    <dbReference type="NCBI Taxonomy" id="688"/>
    <lineage>
        <taxon>Bacteria</taxon>
        <taxon>Pseudomonadati</taxon>
        <taxon>Pseudomonadota</taxon>
        <taxon>Gammaproteobacteria</taxon>
        <taxon>Vibrionales</taxon>
        <taxon>Vibrionaceae</taxon>
        <taxon>Aliivibrio</taxon>
    </lineage>
</organism>
<feature type="transmembrane region" description="Helical" evidence="7">
    <location>
        <begin position="103"/>
        <end position="121"/>
    </location>
</feature>
<dbReference type="PANTHER" id="PTHR30477:SF13">
    <property type="entry name" value="IRON TRANSPORT SYSTEM MEMBRANE PROTEIN HI_0360-RELATED"/>
    <property type="match status" value="1"/>
</dbReference>
<keyword evidence="4 7" id="KW-1133">Transmembrane helix</keyword>
<sequence length="293" mass="31313">MTSYHFLINPFIEFSFMQRALWGCVVLSLSATPIGVFLTLRKMSLTGDAMSHAILPGAAIGFLISGVSVTAMTIGGVVAGCIVAGLSGLVARHTKIGEDSSMAAFYLMSLALGVIIISSKGSNLDLLHVLFGSTLALNNDALILITIIASVTLCILAILYRPIVLECVDPAFFKTISRLSSVAHFSFLFLLVLNLVAGFHALGTLMAVGLMVLPATIAQFWSKQLRSMLLIAFIIAALSCYLGLILSYYFSFATSPAIVLVMGVFYLLSLFFGSQSGFISTHVLKLQTGKKHV</sequence>
<feature type="transmembrane region" description="Helical" evidence="7">
    <location>
        <begin position="257"/>
        <end position="284"/>
    </location>
</feature>
<feature type="transmembrane region" description="Helical" evidence="7">
    <location>
        <begin position="60"/>
        <end position="91"/>
    </location>
</feature>
<comment type="similarity">
    <text evidence="2 6">Belongs to the ABC-3 integral membrane protein family.</text>
</comment>
<evidence type="ECO:0000256" key="6">
    <source>
        <dbReference type="RuleBase" id="RU003943"/>
    </source>
</evidence>
<dbReference type="EMBL" id="MAJU01000029">
    <property type="protein sequence ID" value="OCH17667.1"/>
    <property type="molecule type" value="Genomic_DNA"/>
</dbReference>
<dbReference type="Pfam" id="PF00950">
    <property type="entry name" value="ABC-3"/>
    <property type="match status" value="1"/>
</dbReference>
<evidence type="ECO:0000256" key="1">
    <source>
        <dbReference type="ARBA" id="ARBA00004141"/>
    </source>
</evidence>
<dbReference type="GO" id="GO:0043190">
    <property type="term" value="C:ATP-binding cassette (ABC) transporter complex"/>
    <property type="evidence" value="ECO:0007669"/>
    <property type="project" value="InterPro"/>
</dbReference>
<evidence type="ECO:0000256" key="5">
    <source>
        <dbReference type="ARBA" id="ARBA00023136"/>
    </source>
</evidence>
<feature type="transmembrane region" description="Helical" evidence="7">
    <location>
        <begin position="228"/>
        <end position="251"/>
    </location>
</feature>
<evidence type="ECO:0000313" key="8">
    <source>
        <dbReference type="EMBL" id="OCH17667.1"/>
    </source>
</evidence>
<keyword evidence="3 6" id="KW-0812">Transmembrane</keyword>
<dbReference type="RefSeq" id="WP_065612074.1">
    <property type="nucleotide sequence ID" value="NZ_CAWMPN010000029.1"/>
</dbReference>
<protein>
    <submittedName>
        <fullName evidence="8">Zinc ABC transporter permease</fullName>
    </submittedName>
</protein>
<name>A0A1B9NUH5_ALILO</name>
<dbReference type="OrthoDB" id="9804300at2"/>
<gene>
    <name evidence="8" type="ORF">A6E04_18810</name>
</gene>
<dbReference type="Gene3D" id="1.10.3470.10">
    <property type="entry name" value="ABC transporter involved in vitamin B12 uptake, BtuC"/>
    <property type="match status" value="1"/>
</dbReference>
<comment type="caution">
    <text evidence="8">The sequence shown here is derived from an EMBL/GenBank/DDBJ whole genome shotgun (WGS) entry which is preliminary data.</text>
</comment>
<evidence type="ECO:0000256" key="7">
    <source>
        <dbReference type="SAM" id="Phobius"/>
    </source>
</evidence>
<evidence type="ECO:0000256" key="2">
    <source>
        <dbReference type="ARBA" id="ARBA00008034"/>
    </source>
</evidence>
<dbReference type="Proteomes" id="UP000093523">
    <property type="component" value="Unassembled WGS sequence"/>
</dbReference>
<dbReference type="PANTHER" id="PTHR30477">
    <property type="entry name" value="ABC-TRANSPORTER METAL-BINDING PROTEIN"/>
    <property type="match status" value="1"/>
</dbReference>
<dbReference type="GO" id="GO:0010043">
    <property type="term" value="P:response to zinc ion"/>
    <property type="evidence" value="ECO:0007669"/>
    <property type="project" value="TreeGrafter"/>
</dbReference>
<keyword evidence="6" id="KW-0813">Transport</keyword>
<keyword evidence="5 7" id="KW-0472">Membrane</keyword>
<dbReference type="InterPro" id="IPR001626">
    <property type="entry name" value="ABC_TroCD"/>
</dbReference>
<comment type="subcellular location">
    <subcellularLocation>
        <location evidence="6">Cell membrane</location>
        <topology evidence="6">Multi-pass membrane protein</topology>
    </subcellularLocation>
    <subcellularLocation>
        <location evidence="1">Membrane</location>
        <topology evidence="1">Multi-pass membrane protein</topology>
    </subcellularLocation>
</comment>
<evidence type="ECO:0000256" key="4">
    <source>
        <dbReference type="ARBA" id="ARBA00022989"/>
    </source>
</evidence>
<dbReference type="GO" id="GO:0055085">
    <property type="term" value="P:transmembrane transport"/>
    <property type="evidence" value="ECO:0007669"/>
    <property type="project" value="InterPro"/>
</dbReference>
<dbReference type="AlphaFoldDB" id="A0A1B9NUH5"/>